<feature type="compositionally biased region" description="Basic and acidic residues" evidence="1">
    <location>
        <begin position="207"/>
        <end position="218"/>
    </location>
</feature>
<dbReference type="InterPro" id="IPR017426">
    <property type="entry name" value="Nuclear_rcpt_coactivator"/>
</dbReference>
<feature type="compositionally biased region" description="Basic and acidic residues" evidence="1">
    <location>
        <begin position="1"/>
        <end position="10"/>
    </location>
</feature>
<name>A0A852HI59_9PASS</name>
<dbReference type="InterPro" id="IPR014935">
    <property type="entry name" value="SRC/p160_LXXLL"/>
</dbReference>
<reference evidence="3" key="1">
    <citation type="submission" date="2020-02" db="EMBL/GenBank/DDBJ databases">
        <title>Bird 10,000 Genomes (B10K) Project - Family phase.</title>
        <authorList>
            <person name="Zhang G."/>
        </authorList>
    </citation>
    <scope>NUCLEOTIDE SEQUENCE</scope>
    <source>
        <strain evidence="3">B10K-DU-002-40</strain>
        <tissue evidence="3">Muscle</tissue>
    </source>
</reference>
<feature type="non-terminal residue" evidence="3">
    <location>
        <position position="218"/>
    </location>
</feature>
<dbReference type="GO" id="GO:0005634">
    <property type="term" value="C:nucleus"/>
    <property type="evidence" value="ECO:0007669"/>
    <property type="project" value="InterPro"/>
</dbReference>
<sequence length="218" mass="22319">AEGKDAKEAPGEAAQAADKTGEAGTAPDGDAKCAAGTSQRLVQLLASTAEQQLRHHQHQHQHQQAASEDPKDPSGIPGNPGACPASHSSLTERHKILHRLLQEGSPSDAAAAAEQDKKESGGNPVGNSVGNSGNAVGNSAGNSSGEAAEKKKECKDHQLLRYLLDKDEKEAGTAPALSLDDVKVKAEKGEAAEPCPAVPGNVPKIPGGDDVKMEAQGQ</sequence>
<feature type="region of interest" description="Disordered" evidence="1">
    <location>
        <begin position="187"/>
        <end position="218"/>
    </location>
</feature>
<feature type="non-terminal residue" evidence="3">
    <location>
        <position position="1"/>
    </location>
</feature>
<evidence type="ECO:0000313" key="3">
    <source>
        <dbReference type="EMBL" id="NXX30683.1"/>
    </source>
</evidence>
<comment type="caution">
    <text evidence="3">The sequence shown here is derived from an EMBL/GenBank/DDBJ whole genome shotgun (WGS) entry which is preliminary data.</text>
</comment>
<dbReference type="Proteomes" id="UP000653383">
    <property type="component" value="Unassembled WGS sequence"/>
</dbReference>
<dbReference type="EMBL" id="WAAE01013703">
    <property type="protein sequence ID" value="NXX30683.1"/>
    <property type="molecule type" value="Genomic_DNA"/>
</dbReference>
<evidence type="ECO:0000259" key="2">
    <source>
        <dbReference type="Pfam" id="PF08832"/>
    </source>
</evidence>
<dbReference type="OrthoDB" id="10035882at2759"/>
<dbReference type="GO" id="GO:0032870">
    <property type="term" value="P:cellular response to hormone stimulus"/>
    <property type="evidence" value="ECO:0007669"/>
    <property type="project" value="TreeGrafter"/>
</dbReference>
<feature type="domain" description="Nuclear receptor coactivator receptor-binding" evidence="2">
    <location>
        <begin position="39"/>
        <end position="110"/>
    </location>
</feature>
<accession>A0A852HI59</accession>
<dbReference type="GO" id="GO:0016922">
    <property type="term" value="F:nuclear receptor binding"/>
    <property type="evidence" value="ECO:0007669"/>
    <property type="project" value="TreeGrafter"/>
</dbReference>
<keyword evidence="4" id="KW-1185">Reference proteome</keyword>
<feature type="compositionally biased region" description="Polar residues" evidence="1">
    <location>
        <begin position="36"/>
        <end position="51"/>
    </location>
</feature>
<organism evidence="3 4">
    <name type="scientific">Nicator chloris</name>
    <dbReference type="NCBI Taxonomy" id="237433"/>
    <lineage>
        <taxon>Eukaryota</taxon>
        <taxon>Metazoa</taxon>
        <taxon>Chordata</taxon>
        <taxon>Craniata</taxon>
        <taxon>Vertebrata</taxon>
        <taxon>Euteleostomi</taxon>
        <taxon>Archelosauria</taxon>
        <taxon>Archosauria</taxon>
        <taxon>Dinosauria</taxon>
        <taxon>Saurischia</taxon>
        <taxon>Theropoda</taxon>
        <taxon>Coelurosauria</taxon>
        <taxon>Aves</taxon>
        <taxon>Neognathae</taxon>
        <taxon>Neoaves</taxon>
        <taxon>Telluraves</taxon>
        <taxon>Australaves</taxon>
        <taxon>Passeriformes</taxon>
        <taxon>Sylvioidea</taxon>
        <taxon>Pycnonotidae</taxon>
        <taxon>Nicator</taxon>
    </lineage>
</organism>
<dbReference type="GO" id="GO:0045944">
    <property type="term" value="P:positive regulation of transcription by RNA polymerase II"/>
    <property type="evidence" value="ECO:0007669"/>
    <property type="project" value="TreeGrafter"/>
</dbReference>
<evidence type="ECO:0000256" key="1">
    <source>
        <dbReference type="SAM" id="MobiDB-lite"/>
    </source>
</evidence>
<dbReference type="AlphaFoldDB" id="A0A852HI59"/>
<protein>
    <submittedName>
        <fullName evidence="3">NCOA1 protein</fullName>
    </submittedName>
</protein>
<proteinExistence type="predicted"/>
<feature type="compositionally biased region" description="Low complexity" evidence="1">
    <location>
        <begin position="121"/>
        <end position="146"/>
    </location>
</feature>
<evidence type="ECO:0000313" key="4">
    <source>
        <dbReference type="Proteomes" id="UP000653383"/>
    </source>
</evidence>
<dbReference type="PANTHER" id="PTHR10684:SF1">
    <property type="entry name" value="NUCLEAR RECEPTOR COACTIVATOR 1"/>
    <property type="match status" value="1"/>
</dbReference>
<dbReference type="PANTHER" id="PTHR10684">
    <property type="entry name" value="NUCLEAR RECEPTOR COACTIVATOR"/>
    <property type="match status" value="1"/>
</dbReference>
<feature type="region of interest" description="Disordered" evidence="1">
    <location>
        <begin position="1"/>
        <end position="154"/>
    </location>
</feature>
<dbReference type="GO" id="GO:0003713">
    <property type="term" value="F:transcription coactivator activity"/>
    <property type="evidence" value="ECO:0007669"/>
    <property type="project" value="InterPro"/>
</dbReference>
<gene>
    <name evidence="3" type="primary">Ncoa1</name>
    <name evidence="3" type="ORF">NICCHL_R14940</name>
</gene>
<dbReference type="Pfam" id="PF08832">
    <property type="entry name" value="SRC-1"/>
    <property type="match status" value="1"/>
</dbReference>